<keyword evidence="3" id="KW-0812">Transmembrane</keyword>
<name>A0A7J9FUZ7_9ROSI</name>
<dbReference type="AlphaFoldDB" id="A0A7J9FUZ7"/>
<sequence>MENSPTVIRPPPPSPQPPPPFFSSPPLSQPDNTTSSTIIPSPPPLPFSLSPQIDPIGQNGNISIVSINPPPPFPDSPRSVDLSPLEFILALMAVITIPAIVYAFFFAVRCPPWTSDERQDRPRDNHGSAVEVTERREPVSGLKYRKETHSKDMGSDCPVCLSVFADGEEVKQLSGCKHSFHAICIDLWLNNHNNCPICRANVAVKRPNNNRRPPSGSTSARQSDHHQGLPDAASLLYVFFSFSEWLIEGIQGTAIKGKKICYLVTRFTGPIQGAGKSSHREKKRVKISILWNPDGGVFAAN</sequence>
<evidence type="ECO:0000256" key="1">
    <source>
        <dbReference type="PROSITE-ProRule" id="PRU00175"/>
    </source>
</evidence>
<protein>
    <recommendedName>
        <fullName evidence="4">RING-type domain-containing protein</fullName>
    </recommendedName>
</protein>
<evidence type="ECO:0000256" key="3">
    <source>
        <dbReference type="SAM" id="Phobius"/>
    </source>
</evidence>
<feature type="compositionally biased region" description="Polar residues" evidence="2">
    <location>
        <begin position="210"/>
        <end position="221"/>
    </location>
</feature>
<dbReference type="UniPathway" id="UPA00143"/>
<gene>
    <name evidence="5" type="ORF">Gotri_026505</name>
</gene>
<dbReference type="InterPro" id="IPR013083">
    <property type="entry name" value="Znf_RING/FYVE/PHD"/>
</dbReference>
<proteinExistence type="predicted"/>
<keyword evidence="3" id="KW-0472">Membrane</keyword>
<dbReference type="GO" id="GO:0016567">
    <property type="term" value="P:protein ubiquitination"/>
    <property type="evidence" value="ECO:0007669"/>
    <property type="project" value="UniProtKB-UniPathway"/>
</dbReference>
<keyword evidence="1" id="KW-0863">Zinc-finger</keyword>
<dbReference type="Proteomes" id="UP000593568">
    <property type="component" value="Unassembled WGS sequence"/>
</dbReference>
<evidence type="ECO:0000313" key="5">
    <source>
        <dbReference type="EMBL" id="MBA0788978.1"/>
    </source>
</evidence>
<evidence type="ECO:0000256" key="2">
    <source>
        <dbReference type="SAM" id="MobiDB-lite"/>
    </source>
</evidence>
<feature type="compositionally biased region" description="Low complexity" evidence="2">
    <location>
        <begin position="24"/>
        <end position="39"/>
    </location>
</feature>
<feature type="region of interest" description="Disordered" evidence="2">
    <location>
        <begin position="206"/>
        <end position="226"/>
    </location>
</feature>
<dbReference type="PROSITE" id="PS50089">
    <property type="entry name" value="ZF_RING_2"/>
    <property type="match status" value="1"/>
</dbReference>
<feature type="domain" description="RING-type" evidence="4">
    <location>
        <begin position="157"/>
        <end position="199"/>
    </location>
</feature>
<dbReference type="GO" id="GO:0008270">
    <property type="term" value="F:zinc ion binding"/>
    <property type="evidence" value="ECO:0007669"/>
    <property type="project" value="UniProtKB-KW"/>
</dbReference>
<dbReference type="Pfam" id="PF13639">
    <property type="entry name" value="zf-RING_2"/>
    <property type="match status" value="1"/>
</dbReference>
<dbReference type="EMBL" id="JABEZW010228794">
    <property type="protein sequence ID" value="MBA0788978.1"/>
    <property type="molecule type" value="Genomic_DNA"/>
</dbReference>
<accession>A0A7J9FUZ7</accession>
<dbReference type="Gene3D" id="3.30.40.10">
    <property type="entry name" value="Zinc/RING finger domain, C3HC4 (zinc finger)"/>
    <property type="match status" value="1"/>
</dbReference>
<evidence type="ECO:0000313" key="6">
    <source>
        <dbReference type="Proteomes" id="UP000593568"/>
    </source>
</evidence>
<keyword evidence="6" id="KW-1185">Reference proteome</keyword>
<comment type="caution">
    <text evidence="5">The sequence shown here is derived from an EMBL/GenBank/DDBJ whole genome shotgun (WGS) entry which is preliminary data.</text>
</comment>
<dbReference type="CDD" id="cd16461">
    <property type="entry name" value="RING-H2_EL5-like"/>
    <property type="match status" value="1"/>
</dbReference>
<organism evidence="5 6">
    <name type="scientific">Gossypium trilobum</name>
    <dbReference type="NCBI Taxonomy" id="34281"/>
    <lineage>
        <taxon>Eukaryota</taxon>
        <taxon>Viridiplantae</taxon>
        <taxon>Streptophyta</taxon>
        <taxon>Embryophyta</taxon>
        <taxon>Tracheophyta</taxon>
        <taxon>Spermatophyta</taxon>
        <taxon>Magnoliopsida</taxon>
        <taxon>eudicotyledons</taxon>
        <taxon>Gunneridae</taxon>
        <taxon>Pentapetalae</taxon>
        <taxon>rosids</taxon>
        <taxon>malvids</taxon>
        <taxon>Malvales</taxon>
        <taxon>Malvaceae</taxon>
        <taxon>Malvoideae</taxon>
        <taxon>Gossypium</taxon>
    </lineage>
</organism>
<feature type="compositionally biased region" description="Pro residues" evidence="2">
    <location>
        <begin position="8"/>
        <end position="23"/>
    </location>
</feature>
<dbReference type="SMART" id="SM00184">
    <property type="entry name" value="RING"/>
    <property type="match status" value="1"/>
</dbReference>
<keyword evidence="1" id="KW-0479">Metal-binding</keyword>
<feature type="region of interest" description="Disordered" evidence="2">
    <location>
        <begin position="1"/>
        <end position="53"/>
    </location>
</feature>
<reference evidence="5 6" key="1">
    <citation type="journal article" date="2019" name="Genome Biol. Evol.">
        <title>Insights into the evolution of the New World diploid cottons (Gossypium, subgenus Houzingenia) based on genome sequencing.</title>
        <authorList>
            <person name="Grover C.E."/>
            <person name="Arick M.A. 2nd"/>
            <person name="Thrash A."/>
            <person name="Conover J.L."/>
            <person name="Sanders W.S."/>
            <person name="Peterson D.G."/>
            <person name="Frelichowski J.E."/>
            <person name="Scheffler J.A."/>
            <person name="Scheffler B.E."/>
            <person name="Wendel J.F."/>
        </authorList>
    </citation>
    <scope>NUCLEOTIDE SEQUENCE [LARGE SCALE GENOMIC DNA]</scope>
    <source>
        <strain evidence="5">8</strain>
        <tissue evidence="5">Leaf</tissue>
    </source>
</reference>
<keyword evidence="1" id="KW-0862">Zinc</keyword>
<dbReference type="PANTHER" id="PTHR45676:SF88">
    <property type="entry name" value="RING-H2 FINGER PROTEIN ATL33"/>
    <property type="match status" value="1"/>
</dbReference>
<keyword evidence="3" id="KW-1133">Transmembrane helix</keyword>
<feature type="region of interest" description="Disordered" evidence="2">
    <location>
        <begin position="115"/>
        <end position="138"/>
    </location>
</feature>
<feature type="transmembrane region" description="Helical" evidence="3">
    <location>
        <begin position="87"/>
        <end position="108"/>
    </location>
</feature>
<dbReference type="InterPro" id="IPR001841">
    <property type="entry name" value="Znf_RING"/>
</dbReference>
<evidence type="ECO:0000259" key="4">
    <source>
        <dbReference type="PROSITE" id="PS50089"/>
    </source>
</evidence>
<dbReference type="SUPFAM" id="SSF57850">
    <property type="entry name" value="RING/U-box"/>
    <property type="match status" value="1"/>
</dbReference>
<dbReference type="PANTHER" id="PTHR45676">
    <property type="entry name" value="RING-H2 FINGER PROTEIN ATL51-RELATED"/>
    <property type="match status" value="1"/>
</dbReference>